<evidence type="ECO:0000313" key="3">
    <source>
        <dbReference type="Proteomes" id="UP000237438"/>
    </source>
</evidence>
<evidence type="ECO:0000256" key="1">
    <source>
        <dbReference type="SAM" id="MobiDB-lite"/>
    </source>
</evidence>
<keyword evidence="3" id="KW-1185">Reference proteome</keyword>
<dbReference type="OrthoDB" id="10035396at2759"/>
<evidence type="ECO:0000313" key="2">
    <source>
        <dbReference type="EMBL" id="POS84006.1"/>
    </source>
</evidence>
<protein>
    <recommendedName>
        <fullName evidence="4">Gag-like protein</fullName>
    </recommendedName>
</protein>
<comment type="caution">
    <text evidence="2">The sequence shown here is derived from an EMBL/GenBank/DDBJ whole genome shotgun (WGS) entry which is preliminary data.</text>
</comment>
<dbReference type="AlphaFoldDB" id="A0A2S4PPQ2"/>
<name>A0A2S4PPQ2_9PEZI</name>
<dbReference type="EMBL" id="PEDP01001226">
    <property type="protein sequence ID" value="POS84006.1"/>
    <property type="molecule type" value="Genomic_DNA"/>
</dbReference>
<sequence>MKKTRKTLSIKKAVLSVRKATQSVTNKDKSPTKDSPSMATTDERLFFPLPQEHEWRKLSPGGIREVIIKKLTISPALFGKVKPVHSGFVLNPCSTEAREIILNAGNRLFLSGAKLESATNWTPVIVPTLPATIRKEQGEVEVSKSMLTDEIERVCHIRPAHVKLKFKKLQPLEFCKRCNGYHPKKNCSRAPSCGNCGSTNHTEELCIATTECKNCGVPHRSDRTRCFARPTRSGAPTKE</sequence>
<gene>
    <name evidence="2" type="ORF">EPUL_004462</name>
</gene>
<organism evidence="2 3">
    <name type="scientific">Erysiphe pulchra</name>
    <dbReference type="NCBI Taxonomy" id="225359"/>
    <lineage>
        <taxon>Eukaryota</taxon>
        <taxon>Fungi</taxon>
        <taxon>Dikarya</taxon>
        <taxon>Ascomycota</taxon>
        <taxon>Pezizomycotina</taxon>
        <taxon>Leotiomycetes</taxon>
        <taxon>Erysiphales</taxon>
        <taxon>Erysiphaceae</taxon>
        <taxon>Erysiphe</taxon>
    </lineage>
</organism>
<proteinExistence type="predicted"/>
<accession>A0A2S4PPQ2</accession>
<evidence type="ECO:0008006" key="4">
    <source>
        <dbReference type="Google" id="ProtNLM"/>
    </source>
</evidence>
<dbReference type="Proteomes" id="UP000237438">
    <property type="component" value="Unassembled WGS sequence"/>
</dbReference>
<dbReference type="STRING" id="225359.A0A2S4PPQ2"/>
<feature type="region of interest" description="Disordered" evidence="1">
    <location>
        <begin position="19"/>
        <end position="40"/>
    </location>
</feature>
<reference evidence="2 3" key="1">
    <citation type="submission" date="2017-10" db="EMBL/GenBank/DDBJ databases">
        <title>Development of genomic resources for the powdery mildew, Erysiphe pulchra.</title>
        <authorList>
            <person name="Wadl P.A."/>
            <person name="Mack B.M."/>
            <person name="Moore G."/>
            <person name="Beltz S.B."/>
        </authorList>
    </citation>
    <scope>NUCLEOTIDE SEQUENCE [LARGE SCALE GENOMIC DNA]</scope>
    <source>
        <strain evidence="2">Cflorida</strain>
    </source>
</reference>